<name>A0A5E7U063_PSEFL</name>
<dbReference type="OrthoDB" id="9953962at2"/>
<organism evidence="1 2">
    <name type="scientific">Pseudomonas fluorescens</name>
    <dbReference type="NCBI Taxonomy" id="294"/>
    <lineage>
        <taxon>Bacteria</taxon>
        <taxon>Pseudomonadati</taxon>
        <taxon>Pseudomonadota</taxon>
        <taxon>Gammaproteobacteria</taxon>
        <taxon>Pseudomonadales</taxon>
        <taxon>Pseudomonadaceae</taxon>
        <taxon>Pseudomonas</taxon>
    </lineage>
</organism>
<evidence type="ECO:0000313" key="2">
    <source>
        <dbReference type="Proteomes" id="UP000381378"/>
    </source>
</evidence>
<gene>
    <name evidence="1" type="ORF">PS928_02849</name>
</gene>
<dbReference type="Proteomes" id="UP000381378">
    <property type="component" value="Unassembled WGS sequence"/>
</dbReference>
<dbReference type="AlphaFoldDB" id="A0A5E7U063"/>
<evidence type="ECO:0000313" key="1">
    <source>
        <dbReference type="EMBL" id="VVQ04121.1"/>
    </source>
</evidence>
<sequence>MLAKVVNDDAGNLIPRVVLEFVASKLAPTVSALDQAPFIQMNGAFVRKKECFSTTHGIMRAVMIIFERTRRATC</sequence>
<protein>
    <submittedName>
        <fullName evidence="1">Uncharacterized protein</fullName>
    </submittedName>
</protein>
<reference evidence="1 2" key="1">
    <citation type="submission" date="2019-09" db="EMBL/GenBank/DDBJ databases">
        <authorList>
            <person name="Chandra G."/>
            <person name="Truman W A."/>
        </authorList>
    </citation>
    <scope>NUCLEOTIDE SEQUENCE [LARGE SCALE GENOMIC DNA]</scope>
    <source>
        <strain evidence="1">PS928</strain>
    </source>
</reference>
<accession>A0A5E7U063</accession>
<dbReference type="EMBL" id="CABVJF010000010">
    <property type="protein sequence ID" value="VVQ04121.1"/>
    <property type="molecule type" value="Genomic_DNA"/>
</dbReference>
<proteinExistence type="predicted"/>